<evidence type="ECO:0000313" key="4">
    <source>
        <dbReference type="Proteomes" id="UP000183040"/>
    </source>
</evidence>
<dbReference type="EMBL" id="QRNE01000011">
    <property type="protein sequence ID" value="RHK29066.1"/>
    <property type="molecule type" value="Genomic_DNA"/>
</dbReference>
<feature type="signal peptide" evidence="1">
    <location>
        <begin position="1"/>
        <end position="26"/>
    </location>
</feature>
<protein>
    <recommendedName>
        <fullName evidence="6">Avirulence protein</fullName>
    </recommendedName>
</protein>
<evidence type="ECO:0000313" key="3">
    <source>
        <dbReference type="EMBL" id="SDZ99154.1"/>
    </source>
</evidence>
<evidence type="ECO:0000313" key="2">
    <source>
        <dbReference type="EMBL" id="RHK29066.1"/>
    </source>
</evidence>
<dbReference type="Proteomes" id="UP000285503">
    <property type="component" value="Unassembled WGS sequence"/>
</dbReference>
<evidence type="ECO:0000313" key="5">
    <source>
        <dbReference type="Proteomes" id="UP000285503"/>
    </source>
</evidence>
<evidence type="ECO:0008006" key="6">
    <source>
        <dbReference type="Google" id="ProtNLM"/>
    </source>
</evidence>
<gene>
    <name evidence="2" type="ORF">DW075_03815</name>
    <name evidence="3" type="ORF">SAMN04487924_101277</name>
</gene>
<organism evidence="3 4">
    <name type="scientific">Bacteroides xylanisolvens</name>
    <dbReference type="NCBI Taxonomy" id="371601"/>
    <lineage>
        <taxon>Bacteria</taxon>
        <taxon>Pseudomonadati</taxon>
        <taxon>Bacteroidota</taxon>
        <taxon>Bacteroidia</taxon>
        <taxon>Bacteroidales</taxon>
        <taxon>Bacteroidaceae</taxon>
        <taxon>Bacteroides</taxon>
    </lineage>
</organism>
<name>A0A1H3XKK7_9BACE</name>
<dbReference type="RefSeq" id="WP_004323096.1">
    <property type="nucleotide sequence ID" value="NZ_CABKPA010000036.1"/>
</dbReference>
<accession>A0A1H3XKK7</accession>
<reference evidence="3 4" key="1">
    <citation type="submission" date="2016-10" db="EMBL/GenBank/DDBJ databases">
        <authorList>
            <person name="de Groot N.N."/>
        </authorList>
    </citation>
    <scope>NUCLEOTIDE SEQUENCE [LARGE SCALE GENOMIC DNA]</scope>
    <source>
        <strain evidence="3 4">NLAE-zl-G339</strain>
    </source>
</reference>
<sequence length="443" mass="52100">MCCSKRNFIYLFCGLMLALNIQMLQAKLGNKIIFIPEDDLKKHGFDVPDGRFGYDCMAESDNLVIFWERSFGKEPAVNMDESKRFYPNEILSEGERYYRYFVDKLKFVQKGKSYTDKYKMIIWMYDDNEKTVYGGAHDNVGMTWFRPCRINGYPYCTLAHELGHSFQFMVEADGGKGFPGTTLYEYTSQWMLWQVHPDWVTIENYHLNNYMKQTHYTLFHKTNQYCAPQFMEYWSYKHGLPVIGRMWSEALKEEDPVSTYMRITKTSQDLFNEEIYDAATRFVTWDLPRIKSVCSSYANEHRCKLKKMGNGWYQITKEYCPQSYGYNAIRLKVPKGGTVIDLTFEGMAGNEGFYSENKAYAGWRYGFVAMQKNGKRVYSKMNRAVNSVNQTVNFIVPDDTQFLWLVVTGAPDKHTKYHQKMEQVAEWPYRIKISKTSFHPDTL</sequence>
<reference evidence="2 5" key="2">
    <citation type="submission" date="2018-08" db="EMBL/GenBank/DDBJ databases">
        <title>A genome reference for cultivated species of the human gut microbiota.</title>
        <authorList>
            <person name="Zou Y."/>
            <person name="Xue W."/>
            <person name="Luo G."/>
        </authorList>
    </citation>
    <scope>NUCLEOTIDE SEQUENCE [LARGE SCALE GENOMIC DNA]</scope>
    <source>
        <strain evidence="2 5">AF46-11NS</strain>
    </source>
</reference>
<dbReference type="EMBL" id="FNRP01000001">
    <property type="protein sequence ID" value="SDZ99154.1"/>
    <property type="molecule type" value="Genomic_DNA"/>
</dbReference>
<dbReference type="InterPro" id="IPR045690">
    <property type="entry name" value="DUF6055"/>
</dbReference>
<feature type="chain" id="PRO_5036307840" description="Avirulence protein" evidence="1">
    <location>
        <begin position="27"/>
        <end position="443"/>
    </location>
</feature>
<evidence type="ECO:0000256" key="1">
    <source>
        <dbReference type="SAM" id="SignalP"/>
    </source>
</evidence>
<dbReference type="Proteomes" id="UP000183040">
    <property type="component" value="Unassembled WGS sequence"/>
</dbReference>
<dbReference type="Pfam" id="PF19527">
    <property type="entry name" value="DUF6055"/>
    <property type="match status" value="1"/>
</dbReference>
<keyword evidence="1" id="KW-0732">Signal</keyword>
<proteinExistence type="predicted"/>
<dbReference type="AlphaFoldDB" id="A0A1H3XKK7"/>